<keyword evidence="1 4" id="KW-0560">Oxidoreductase</keyword>
<dbReference type="SUPFAM" id="SSF55068">
    <property type="entry name" value="Peptide methionine sulfoxide reductase"/>
    <property type="match status" value="1"/>
</dbReference>
<keyword evidence="8" id="KW-1185">Reference proteome</keyword>
<dbReference type="PANTHER" id="PTHR42799">
    <property type="entry name" value="MITOCHONDRIAL PEPTIDE METHIONINE SULFOXIDE REDUCTASE"/>
    <property type="match status" value="1"/>
</dbReference>
<dbReference type="InterPro" id="IPR050162">
    <property type="entry name" value="MsrA_MetSO_reductase"/>
</dbReference>
<evidence type="ECO:0000256" key="5">
    <source>
        <dbReference type="SAM" id="SignalP"/>
    </source>
</evidence>
<proteinExistence type="inferred from homology"/>
<reference evidence="7 8" key="1">
    <citation type="submission" date="2020-08" db="EMBL/GenBank/DDBJ databases">
        <title>A Genomic Blueprint of the Chicken Gut Microbiome.</title>
        <authorList>
            <person name="Gilroy R."/>
            <person name="Ravi A."/>
            <person name="Getino M."/>
            <person name="Pursley I."/>
            <person name="Horton D.L."/>
            <person name="Alikhan N.-F."/>
            <person name="Baker D."/>
            <person name="Gharbi K."/>
            <person name="Hall N."/>
            <person name="Watson M."/>
            <person name="Adriaenssens E.M."/>
            <person name="Foster-Nyarko E."/>
            <person name="Jarju S."/>
            <person name="Secka A."/>
            <person name="Antonio M."/>
            <person name="Oren A."/>
            <person name="Chaudhuri R."/>
            <person name="La Ragione R.M."/>
            <person name="Hildebrand F."/>
            <person name="Pallen M.J."/>
        </authorList>
    </citation>
    <scope>NUCLEOTIDE SEQUENCE [LARGE SCALE GENOMIC DNA]</scope>
    <source>
        <strain evidence="7 8">Sa3CUA8</strain>
    </source>
</reference>
<evidence type="ECO:0000313" key="8">
    <source>
        <dbReference type="Proteomes" id="UP000659496"/>
    </source>
</evidence>
<dbReference type="GO" id="GO:0008113">
    <property type="term" value="F:peptide-methionine (S)-S-oxide reductase activity"/>
    <property type="evidence" value="ECO:0007669"/>
    <property type="project" value="UniProtKB-EC"/>
</dbReference>
<keyword evidence="5" id="KW-0732">Signal</keyword>
<protein>
    <recommendedName>
        <fullName evidence="4">Peptide methionine sulfoxide reductase MsrA</fullName>
        <shortName evidence="4">Protein-methionine-S-oxide reductase</shortName>
        <ecNumber evidence="4">1.8.4.11</ecNumber>
    </recommendedName>
    <alternativeName>
        <fullName evidence="4">Peptide-methionine (S)-S-oxide reductase</fullName>
        <shortName evidence="4">Peptide Met(O) reductase</shortName>
    </alternativeName>
</protein>
<dbReference type="Pfam" id="PF01625">
    <property type="entry name" value="PMSR"/>
    <property type="match status" value="1"/>
</dbReference>
<dbReference type="Gene3D" id="3.30.1060.10">
    <property type="entry name" value="Peptide methionine sulphoxide reductase MsrA"/>
    <property type="match status" value="1"/>
</dbReference>
<evidence type="ECO:0000256" key="1">
    <source>
        <dbReference type="ARBA" id="ARBA00023002"/>
    </source>
</evidence>
<evidence type="ECO:0000256" key="3">
    <source>
        <dbReference type="ARBA" id="ARBA00048782"/>
    </source>
</evidence>
<dbReference type="EMBL" id="JACSQY010000004">
    <property type="protein sequence ID" value="MBD7908110.1"/>
    <property type="molecule type" value="Genomic_DNA"/>
</dbReference>
<gene>
    <name evidence="4 7" type="primary">msrA</name>
    <name evidence="7" type="ORF">H9659_07205</name>
</gene>
<feature type="signal peptide" evidence="5">
    <location>
        <begin position="1"/>
        <end position="25"/>
    </location>
</feature>
<feature type="active site" evidence="4">
    <location>
        <position position="67"/>
    </location>
</feature>
<evidence type="ECO:0000259" key="6">
    <source>
        <dbReference type="Pfam" id="PF01625"/>
    </source>
</evidence>
<comment type="similarity">
    <text evidence="4">Belongs to the MsrA Met sulfoxide reductase family.</text>
</comment>
<feature type="chain" id="PRO_5046149137" description="Peptide methionine sulfoxide reductase MsrA" evidence="5">
    <location>
        <begin position="26"/>
        <end position="244"/>
    </location>
</feature>
<dbReference type="PROSITE" id="PS51257">
    <property type="entry name" value="PROKAR_LIPOPROTEIN"/>
    <property type="match status" value="1"/>
</dbReference>
<dbReference type="HAMAP" id="MF_01401">
    <property type="entry name" value="MsrA"/>
    <property type="match status" value="1"/>
</dbReference>
<feature type="domain" description="Peptide methionine sulphoxide reductase MsrA" evidence="6">
    <location>
        <begin position="60"/>
        <end position="210"/>
    </location>
</feature>
<organism evidence="7 8">
    <name type="scientific">Sporosarcina gallistercoris</name>
    <dbReference type="NCBI Taxonomy" id="2762245"/>
    <lineage>
        <taxon>Bacteria</taxon>
        <taxon>Bacillati</taxon>
        <taxon>Bacillota</taxon>
        <taxon>Bacilli</taxon>
        <taxon>Bacillales</taxon>
        <taxon>Caryophanaceae</taxon>
        <taxon>Sporosarcina</taxon>
    </lineage>
</organism>
<dbReference type="PANTHER" id="PTHR42799:SF2">
    <property type="entry name" value="MITOCHONDRIAL PEPTIDE METHIONINE SULFOXIDE REDUCTASE"/>
    <property type="match status" value="1"/>
</dbReference>
<dbReference type="InterPro" id="IPR002569">
    <property type="entry name" value="Met_Sox_Rdtase_MsrA_dom"/>
</dbReference>
<dbReference type="InterPro" id="IPR036509">
    <property type="entry name" value="Met_Sox_Rdtase_MsrA_sf"/>
</dbReference>
<evidence type="ECO:0000313" key="7">
    <source>
        <dbReference type="EMBL" id="MBD7908110.1"/>
    </source>
</evidence>
<evidence type="ECO:0000256" key="2">
    <source>
        <dbReference type="ARBA" id="ARBA00047806"/>
    </source>
</evidence>
<name>A0ABR8PIX6_9BACL</name>
<dbReference type="Proteomes" id="UP000659496">
    <property type="component" value="Unassembled WGS sequence"/>
</dbReference>
<sequence length="244" mass="27712">MLKRQSVLVSWVCAVFLLASCGANAGRPSTQPEPEDGYVLKDDVTNINEHLNYDDSELHKIYFAGGCFWGVEAYFARLYGVQDTVSGYANGTGEHPTYEEVIKGDEKFAETVEVTYDPDRISLETLIDHLFQVIDPTTKDKQGNDVGVHYRSGIYYTNEADAEVVKEAVKDEQQFYKKAIATEAAPLDNFYEAEEFHQDYLVKNPNGYCHINLHVLDDIKIQPIIRDEEVVKRLSEPKEDEETN</sequence>
<accession>A0ABR8PIX6</accession>
<evidence type="ECO:0000256" key="4">
    <source>
        <dbReference type="HAMAP-Rule" id="MF_01401"/>
    </source>
</evidence>
<dbReference type="RefSeq" id="WP_191689263.1">
    <property type="nucleotide sequence ID" value="NZ_JACSQY010000004.1"/>
</dbReference>
<dbReference type="EC" id="1.8.4.11" evidence="4"/>
<comment type="caution">
    <text evidence="7">The sequence shown here is derived from an EMBL/GenBank/DDBJ whole genome shotgun (WGS) entry which is preliminary data.</text>
</comment>
<comment type="function">
    <text evidence="4">Has an important function as a repair enzyme for proteins that have been inactivated by oxidation. Catalyzes the reversible oxidation-reduction of methionine sulfoxide in proteins to methionine.</text>
</comment>
<comment type="catalytic activity">
    <reaction evidence="3 4">
        <text>[thioredoxin]-disulfide + L-methionine + H2O = L-methionine (S)-S-oxide + [thioredoxin]-dithiol</text>
        <dbReference type="Rhea" id="RHEA:19993"/>
        <dbReference type="Rhea" id="RHEA-COMP:10698"/>
        <dbReference type="Rhea" id="RHEA-COMP:10700"/>
        <dbReference type="ChEBI" id="CHEBI:15377"/>
        <dbReference type="ChEBI" id="CHEBI:29950"/>
        <dbReference type="ChEBI" id="CHEBI:50058"/>
        <dbReference type="ChEBI" id="CHEBI:57844"/>
        <dbReference type="ChEBI" id="CHEBI:58772"/>
        <dbReference type="EC" id="1.8.4.11"/>
    </reaction>
</comment>
<comment type="catalytic activity">
    <reaction evidence="2 4">
        <text>L-methionyl-[protein] + [thioredoxin]-disulfide + H2O = L-methionyl-(S)-S-oxide-[protein] + [thioredoxin]-dithiol</text>
        <dbReference type="Rhea" id="RHEA:14217"/>
        <dbReference type="Rhea" id="RHEA-COMP:10698"/>
        <dbReference type="Rhea" id="RHEA-COMP:10700"/>
        <dbReference type="Rhea" id="RHEA-COMP:12313"/>
        <dbReference type="Rhea" id="RHEA-COMP:12315"/>
        <dbReference type="ChEBI" id="CHEBI:15377"/>
        <dbReference type="ChEBI" id="CHEBI:16044"/>
        <dbReference type="ChEBI" id="CHEBI:29950"/>
        <dbReference type="ChEBI" id="CHEBI:44120"/>
        <dbReference type="ChEBI" id="CHEBI:50058"/>
        <dbReference type="EC" id="1.8.4.11"/>
    </reaction>
</comment>
<dbReference type="NCBIfam" id="TIGR00401">
    <property type="entry name" value="msrA"/>
    <property type="match status" value="1"/>
</dbReference>